<comment type="caution">
    <text evidence="8">The sequence shown here is derived from an EMBL/GenBank/DDBJ whole genome shotgun (WGS) entry which is preliminary data.</text>
</comment>
<comment type="subcellular location">
    <subcellularLocation>
        <location evidence="1">Cell membrane</location>
        <topology evidence="1">Multi-pass membrane protein</topology>
    </subcellularLocation>
</comment>
<feature type="transmembrane region" description="Helical" evidence="7">
    <location>
        <begin position="105"/>
        <end position="124"/>
    </location>
</feature>
<reference evidence="8 9" key="1">
    <citation type="submission" date="2023-07" db="EMBL/GenBank/DDBJ databases">
        <title>Sorghum-associated microbial communities from plants grown in Nebraska, USA.</title>
        <authorList>
            <person name="Schachtman D."/>
        </authorList>
    </citation>
    <scope>NUCLEOTIDE SEQUENCE [LARGE SCALE GENOMIC DNA]</scope>
    <source>
        <strain evidence="8 9">BE308</strain>
    </source>
</reference>
<dbReference type="RefSeq" id="WP_310338476.1">
    <property type="nucleotide sequence ID" value="NZ_JAVDXO010000001.1"/>
</dbReference>
<feature type="transmembrane region" description="Helical" evidence="7">
    <location>
        <begin position="74"/>
        <end position="93"/>
    </location>
</feature>
<dbReference type="Proteomes" id="UP001268089">
    <property type="component" value="Unassembled WGS sequence"/>
</dbReference>
<dbReference type="Pfam" id="PF07681">
    <property type="entry name" value="DoxX"/>
    <property type="match status" value="1"/>
</dbReference>
<evidence type="ECO:0000256" key="4">
    <source>
        <dbReference type="ARBA" id="ARBA00022692"/>
    </source>
</evidence>
<comment type="similarity">
    <text evidence="2">Belongs to the DoxX family.</text>
</comment>
<organism evidence="8 9">
    <name type="scientific">Rhodoferax saidenbachensis</name>
    <dbReference type="NCBI Taxonomy" id="1484693"/>
    <lineage>
        <taxon>Bacteria</taxon>
        <taxon>Pseudomonadati</taxon>
        <taxon>Pseudomonadota</taxon>
        <taxon>Betaproteobacteria</taxon>
        <taxon>Burkholderiales</taxon>
        <taxon>Comamonadaceae</taxon>
        <taxon>Rhodoferax</taxon>
    </lineage>
</organism>
<sequence length="136" mass="13811">MFDKFQNPLALAARILLAALFVPAGISKIAGFAGTVGYIGSVGLPLPAVGAVLAILAEAGGGIALLLGFQARIAALVLAVFTLAAGVFFHAYWSVPADQVMVTQIMFMKNIAIAGGLLALVAFGPGKLSLDAKRGN</sequence>
<keyword evidence="4 7" id="KW-0812">Transmembrane</keyword>
<evidence type="ECO:0000313" key="9">
    <source>
        <dbReference type="Proteomes" id="UP001268089"/>
    </source>
</evidence>
<keyword evidence="9" id="KW-1185">Reference proteome</keyword>
<evidence type="ECO:0000313" key="8">
    <source>
        <dbReference type="EMBL" id="MDR7304905.1"/>
    </source>
</evidence>
<gene>
    <name evidence="8" type="ORF">J2X15_000171</name>
</gene>
<proteinExistence type="inferred from homology"/>
<protein>
    <submittedName>
        <fullName evidence="8">Oxidoreductase</fullName>
    </submittedName>
</protein>
<dbReference type="InterPro" id="IPR032808">
    <property type="entry name" value="DoxX"/>
</dbReference>
<keyword evidence="3" id="KW-1003">Cell membrane</keyword>
<evidence type="ECO:0000256" key="7">
    <source>
        <dbReference type="SAM" id="Phobius"/>
    </source>
</evidence>
<dbReference type="EMBL" id="JAVDXO010000001">
    <property type="protein sequence ID" value="MDR7304905.1"/>
    <property type="molecule type" value="Genomic_DNA"/>
</dbReference>
<evidence type="ECO:0000256" key="3">
    <source>
        <dbReference type="ARBA" id="ARBA00022475"/>
    </source>
</evidence>
<evidence type="ECO:0000256" key="1">
    <source>
        <dbReference type="ARBA" id="ARBA00004651"/>
    </source>
</evidence>
<keyword evidence="5 7" id="KW-1133">Transmembrane helix</keyword>
<feature type="transmembrane region" description="Helical" evidence="7">
    <location>
        <begin position="48"/>
        <end position="67"/>
    </location>
</feature>
<dbReference type="PANTHER" id="PTHR33452">
    <property type="entry name" value="OXIDOREDUCTASE CATD-RELATED"/>
    <property type="match status" value="1"/>
</dbReference>
<keyword evidence="6 7" id="KW-0472">Membrane</keyword>
<evidence type="ECO:0000256" key="5">
    <source>
        <dbReference type="ARBA" id="ARBA00022989"/>
    </source>
</evidence>
<evidence type="ECO:0000256" key="6">
    <source>
        <dbReference type="ARBA" id="ARBA00023136"/>
    </source>
</evidence>
<dbReference type="PANTHER" id="PTHR33452:SF1">
    <property type="entry name" value="INNER MEMBRANE PROTEIN YPHA-RELATED"/>
    <property type="match status" value="1"/>
</dbReference>
<evidence type="ECO:0000256" key="2">
    <source>
        <dbReference type="ARBA" id="ARBA00006679"/>
    </source>
</evidence>
<accession>A0ABU1ZH88</accession>
<name>A0ABU1ZH88_9BURK</name>
<dbReference type="InterPro" id="IPR051907">
    <property type="entry name" value="DoxX-like_oxidoreductase"/>
</dbReference>